<dbReference type="CDD" id="cd22744">
    <property type="entry name" value="OTU"/>
    <property type="match status" value="1"/>
</dbReference>
<dbReference type="KEGG" id="tpal:117647747"/>
<dbReference type="GO" id="GO:0005524">
    <property type="term" value="F:ATP binding"/>
    <property type="evidence" value="ECO:0007669"/>
    <property type="project" value="UniProtKB-KW"/>
</dbReference>
<feature type="compositionally biased region" description="Acidic residues" evidence="2">
    <location>
        <begin position="676"/>
        <end position="703"/>
    </location>
</feature>
<dbReference type="SUPFAM" id="SSF54001">
    <property type="entry name" value="Cysteine proteinases"/>
    <property type="match status" value="1"/>
</dbReference>
<dbReference type="GO" id="GO:0016787">
    <property type="term" value="F:hydrolase activity"/>
    <property type="evidence" value="ECO:0007669"/>
    <property type="project" value="UniProtKB-KW"/>
</dbReference>
<keyword evidence="1" id="KW-0233">DNA recombination</keyword>
<evidence type="ECO:0000313" key="5">
    <source>
        <dbReference type="RefSeq" id="XP_034245534.1"/>
    </source>
</evidence>
<dbReference type="InterPro" id="IPR025476">
    <property type="entry name" value="Helitron_helicase-like"/>
</dbReference>
<dbReference type="GO" id="GO:0000723">
    <property type="term" value="P:telomere maintenance"/>
    <property type="evidence" value="ECO:0007669"/>
    <property type="project" value="InterPro"/>
</dbReference>
<keyword evidence="1" id="KW-0234">DNA repair</keyword>
<dbReference type="InterPro" id="IPR046700">
    <property type="entry name" value="DUF6570"/>
</dbReference>
<dbReference type="GO" id="GO:0006281">
    <property type="term" value="P:DNA repair"/>
    <property type="evidence" value="ECO:0007669"/>
    <property type="project" value="UniProtKB-KW"/>
</dbReference>
<dbReference type="InterPro" id="IPR051055">
    <property type="entry name" value="PIF1_helicase"/>
</dbReference>
<dbReference type="InterPro" id="IPR038765">
    <property type="entry name" value="Papain-like_cys_pep_sf"/>
</dbReference>
<sequence>MEFVNKPCPRRTCAKFSQDFMDPGVVPPELERLSFVEAQLIARIHPVVSVYKIRGHQFGYRGNVINFPQEVNDLARALPHRIQDLSSIIAVRQQRADGHVDFRVRAGVVRQALLWLRDNNPYYANVDVSEGNLALLPEDGDAYQVVQGYAAQEEDPDDPHEESSVDHVDVDDIAVSGVPMLQPHRQEDQVHAVLNYPTRGTDPVSEATAGYVVMAFPKLFPFGRADLYEARSHGISARQYFSHLLQHRSGRFADDARFRFFAFNTVMRHDALRAGNLYVRRNEHLQGKTVRQLREMVRECAVLAKNIMFYGTKLPATRQYWGARLSELLDMIDQIGLPTLFLTLSAADFHWPDLFRLFLACEGLSVEERVLLEELTEEHRRNFIANRPFVPSMFFMKRAELFLIKILKMMYPVTDIWFRYEWQFRGSPHVHCLIWLRGAPDMMRVKDMTPEELTAAVEYFSNIVSCFNFGQGLPPAVQHPCRIRLGDIPAEDRERALGELLNRVQRHKCTANYCLRKDKTGAIVCRFKFPFELAEENSIIFDDKGEAKFIGRRNDELINGFIIAVIEAWRANMDAKPVTSHDGCVNYLAKYTAKPENKSKTMQELFEDALSGLQEEDSAKKAIQRRCIQSVSERDYSSQEILHLATSQKLFRSSRAFVKIVFTDRNWVPVGHSAQDEDVADDVEADDPDSPNEDADDDQDGELVLEEELPRGSILDKYPKRPANLENITLWEFAREFQFNRQTRSRNLQTINRRSFIWFCCSRWYRRRKVAVVCVFPRLRLTGNEIRDEGFYRQQVLLHVPWRDEDAVLGEHANWHEVYAQHDIVPRGGQPAPQVNEDDELEDLDFPEAEPDEEWMVIARQHPNQDVQRIEIGRREMDLAHDWAADAATYGDVGQLMHAVELSKDHHEFEAETAVAPDVQLTVEQSAVIRILDRQIAAAQGAGGPPPPMRVIVQGKAGCGKSTVIAVMKSRIVAAFGPRSFLLVAPTGAAADNIDGETIHSALLLTVPMSAFAPLTGERAKMFQESMEPVRFLIVDEYSMIGLPILGMMERRCAEGKPGSSETFGGLYVYLIGDLAQLPPVRMKPIFSNTGSTAMELNGRRAFQDFRHAVVLRESQRQSDPSFRAALDELGLGKCSAEAFERYRQRFSHRVPPAEQRLFRDALHIFPINKGAAAYNVSRLERLGRPVARIPARHNNATAAAAPTATAGGLSATLHLSVGSRVMLRANLWTRAGLVNGASGTVAGIVYSEGSRPPDVAPAVIMVKFDRYSGPALAADGSVPICTIMRSWKDGQTMCTREQFPLNLAWGCTVHAAQGLSVDRVVVDIGNQEFSAGLAYVALSRCREWSGLLIENAFVQDRLDKLQKRPSVQKKADVIARIERLARATQRLIDAMDQGSALPPQRTPSPPPRPLPPPPPPARGRGGRRPSSQPPDSGPSKRGRGAPRGRAGRGARGQPSRRPPALPVDVGVQVHGGTVTAARIGGDGHCLFNSLLHQLNGSIQYGPAHDAQIAALRQRVVQHIRAQLVGPEAANWIEILRTTVNGLLHRYPQYDEDGQEVDDGVRIHNFLEALLDREWGGSETMRAVAEMEQVNVTMHSEGGFQQLVFSPPGGNATRDIAVVYRLAPAGEEDDAPLWNHYDSVMHFQPQ</sequence>
<evidence type="ECO:0000259" key="3">
    <source>
        <dbReference type="PROSITE" id="PS50802"/>
    </source>
</evidence>
<reference evidence="5" key="1">
    <citation type="submission" date="2025-08" db="UniProtKB">
        <authorList>
            <consortium name="RefSeq"/>
        </authorList>
    </citation>
    <scope>IDENTIFICATION</scope>
    <source>
        <tissue evidence="5">Total insect</tissue>
    </source>
</reference>
<organism evidence="5">
    <name type="scientific">Thrips palmi</name>
    <name type="common">Melon thrips</name>
    <dbReference type="NCBI Taxonomy" id="161013"/>
    <lineage>
        <taxon>Eukaryota</taxon>
        <taxon>Metazoa</taxon>
        <taxon>Ecdysozoa</taxon>
        <taxon>Arthropoda</taxon>
        <taxon>Hexapoda</taxon>
        <taxon>Insecta</taxon>
        <taxon>Pterygota</taxon>
        <taxon>Neoptera</taxon>
        <taxon>Paraneoptera</taxon>
        <taxon>Thysanoptera</taxon>
        <taxon>Terebrantia</taxon>
        <taxon>Thripoidea</taxon>
        <taxon>Thripidae</taxon>
        <taxon>Thrips</taxon>
    </lineage>
</organism>
<dbReference type="PANTHER" id="PTHR47642:SF6">
    <property type="entry name" value="ATP-DEPENDENT DNA HELICASE"/>
    <property type="match status" value="1"/>
</dbReference>
<dbReference type="Gene3D" id="3.40.50.300">
    <property type="entry name" value="P-loop containing nucleotide triphosphate hydrolases"/>
    <property type="match status" value="1"/>
</dbReference>
<dbReference type="GO" id="GO:0006310">
    <property type="term" value="P:DNA recombination"/>
    <property type="evidence" value="ECO:0007669"/>
    <property type="project" value="UniProtKB-KW"/>
</dbReference>
<dbReference type="InterPro" id="IPR003323">
    <property type="entry name" value="OTU_dom"/>
</dbReference>
<keyword evidence="1" id="KW-0067">ATP-binding</keyword>
<keyword evidence="1" id="KW-0547">Nucleotide-binding</keyword>
<feature type="compositionally biased region" description="Pro residues" evidence="2">
    <location>
        <begin position="1401"/>
        <end position="1418"/>
    </location>
</feature>
<protein>
    <recommendedName>
        <fullName evidence="1">ATP-dependent DNA helicase</fullName>
        <ecNumber evidence="1">5.6.2.3</ecNumber>
    </recommendedName>
</protein>
<dbReference type="Pfam" id="PF20209">
    <property type="entry name" value="DUF6570"/>
    <property type="match status" value="1"/>
</dbReference>
<dbReference type="Proteomes" id="UP000515158">
    <property type="component" value="Unplaced"/>
</dbReference>
<dbReference type="SUPFAM" id="SSF52540">
    <property type="entry name" value="P-loop containing nucleoside triphosphate hydrolases"/>
    <property type="match status" value="2"/>
</dbReference>
<dbReference type="InterPro" id="IPR027417">
    <property type="entry name" value="P-loop_NTPase"/>
</dbReference>
<comment type="cofactor">
    <cofactor evidence="1">
        <name>Mg(2+)</name>
        <dbReference type="ChEBI" id="CHEBI:18420"/>
    </cofactor>
</comment>
<feature type="compositionally biased region" description="Basic residues" evidence="2">
    <location>
        <begin position="1437"/>
        <end position="1449"/>
    </location>
</feature>
<dbReference type="Pfam" id="PF14214">
    <property type="entry name" value="Helitron_like_N"/>
    <property type="match status" value="1"/>
</dbReference>
<accession>A0A6P8ZQA9</accession>
<dbReference type="RefSeq" id="XP_034245534.1">
    <property type="nucleotide sequence ID" value="XM_034389643.1"/>
</dbReference>
<dbReference type="PROSITE" id="PS50802">
    <property type="entry name" value="OTU"/>
    <property type="match status" value="1"/>
</dbReference>
<keyword evidence="1" id="KW-0347">Helicase</keyword>
<evidence type="ECO:0000313" key="4">
    <source>
        <dbReference type="Proteomes" id="UP000515158"/>
    </source>
</evidence>
<dbReference type="Gene3D" id="3.90.70.80">
    <property type="match status" value="1"/>
</dbReference>
<dbReference type="InParanoid" id="A0A6P8ZQA9"/>
<dbReference type="GeneID" id="117647747"/>
<dbReference type="CDD" id="cd18809">
    <property type="entry name" value="SF1_C_RecD"/>
    <property type="match status" value="1"/>
</dbReference>
<feature type="region of interest" description="Disordered" evidence="2">
    <location>
        <begin position="1395"/>
        <end position="1465"/>
    </location>
</feature>
<keyword evidence="1" id="KW-0227">DNA damage</keyword>
<gene>
    <name evidence="5" type="primary">LOC117647747</name>
</gene>
<keyword evidence="4" id="KW-1185">Reference proteome</keyword>
<dbReference type="EC" id="5.6.2.3" evidence="1"/>
<dbReference type="GO" id="GO:0043139">
    <property type="term" value="F:5'-3' DNA helicase activity"/>
    <property type="evidence" value="ECO:0007669"/>
    <property type="project" value="UniProtKB-EC"/>
</dbReference>
<evidence type="ECO:0000256" key="1">
    <source>
        <dbReference type="RuleBase" id="RU363044"/>
    </source>
</evidence>
<dbReference type="PANTHER" id="PTHR47642">
    <property type="entry name" value="ATP-DEPENDENT DNA HELICASE"/>
    <property type="match status" value="1"/>
</dbReference>
<dbReference type="Pfam" id="PF05970">
    <property type="entry name" value="PIF1"/>
    <property type="match status" value="1"/>
</dbReference>
<feature type="region of interest" description="Disordered" evidence="2">
    <location>
        <begin position="673"/>
        <end position="703"/>
    </location>
</feature>
<name>A0A6P8ZQA9_THRPL</name>
<dbReference type="InterPro" id="IPR010285">
    <property type="entry name" value="DNA_helicase_pif1-like_DEAD"/>
</dbReference>
<evidence type="ECO:0000256" key="2">
    <source>
        <dbReference type="SAM" id="MobiDB-lite"/>
    </source>
</evidence>
<proteinExistence type="inferred from homology"/>
<feature type="domain" description="OTU" evidence="3">
    <location>
        <begin position="1475"/>
        <end position="1643"/>
    </location>
</feature>
<comment type="catalytic activity">
    <reaction evidence="1">
        <text>ATP + H2O = ADP + phosphate + H(+)</text>
        <dbReference type="Rhea" id="RHEA:13065"/>
        <dbReference type="ChEBI" id="CHEBI:15377"/>
        <dbReference type="ChEBI" id="CHEBI:15378"/>
        <dbReference type="ChEBI" id="CHEBI:30616"/>
        <dbReference type="ChEBI" id="CHEBI:43474"/>
        <dbReference type="ChEBI" id="CHEBI:456216"/>
        <dbReference type="EC" id="5.6.2.3"/>
    </reaction>
</comment>
<comment type="similarity">
    <text evidence="1">Belongs to the helicase family.</text>
</comment>
<keyword evidence="1" id="KW-0378">Hydrolase</keyword>
<dbReference type="OrthoDB" id="8196283at2759"/>